<evidence type="ECO:0000256" key="1">
    <source>
        <dbReference type="SAM" id="MobiDB-lite"/>
    </source>
</evidence>
<gene>
    <name evidence="2" type="ORF">RRG08_001811</name>
</gene>
<reference evidence="2" key="1">
    <citation type="journal article" date="2023" name="G3 (Bethesda)">
        <title>A reference genome for the long-term kleptoplast-retaining sea slug Elysia crispata morphotype clarki.</title>
        <authorList>
            <person name="Eastman K.E."/>
            <person name="Pendleton A.L."/>
            <person name="Shaikh M.A."/>
            <person name="Suttiyut T."/>
            <person name="Ogas R."/>
            <person name="Tomko P."/>
            <person name="Gavelis G."/>
            <person name="Widhalm J.R."/>
            <person name="Wisecaver J.H."/>
        </authorList>
    </citation>
    <scope>NUCLEOTIDE SEQUENCE</scope>
    <source>
        <strain evidence="2">ECLA1</strain>
    </source>
</reference>
<evidence type="ECO:0000313" key="3">
    <source>
        <dbReference type="Proteomes" id="UP001283361"/>
    </source>
</evidence>
<keyword evidence="3" id="KW-1185">Reference proteome</keyword>
<dbReference type="AlphaFoldDB" id="A0AAE0XPM1"/>
<feature type="compositionally biased region" description="Basic and acidic residues" evidence="1">
    <location>
        <begin position="63"/>
        <end position="72"/>
    </location>
</feature>
<feature type="region of interest" description="Disordered" evidence="1">
    <location>
        <begin position="1"/>
        <end position="22"/>
    </location>
</feature>
<dbReference type="EMBL" id="JAWDGP010007905">
    <property type="protein sequence ID" value="KAK3700682.1"/>
    <property type="molecule type" value="Genomic_DNA"/>
</dbReference>
<feature type="region of interest" description="Disordered" evidence="1">
    <location>
        <begin position="46"/>
        <end position="72"/>
    </location>
</feature>
<dbReference type="Proteomes" id="UP001283361">
    <property type="component" value="Unassembled WGS sequence"/>
</dbReference>
<name>A0AAE0XPM1_9GAST</name>
<sequence>MFHDMKQEALGQEKVSVRTNNSDPPYDAVVFIQLRQTSRWRAEQISSRGLREEVPNTTGRKHGGLEEGRDNSIDEVNNSCRDNSIDEVNNSCPDVTGLTSEGDHWPAVFTTDVLYWGQRRLSKKNGCQVRRKPCKSCAPIKCLLLLTLLGVASQEKEGEKSVVCTKSLAHL</sequence>
<protein>
    <submittedName>
        <fullName evidence="2">Uncharacterized protein</fullName>
    </submittedName>
</protein>
<organism evidence="2 3">
    <name type="scientific">Elysia crispata</name>
    <name type="common">lettuce slug</name>
    <dbReference type="NCBI Taxonomy" id="231223"/>
    <lineage>
        <taxon>Eukaryota</taxon>
        <taxon>Metazoa</taxon>
        <taxon>Spiralia</taxon>
        <taxon>Lophotrochozoa</taxon>
        <taxon>Mollusca</taxon>
        <taxon>Gastropoda</taxon>
        <taxon>Heterobranchia</taxon>
        <taxon>Euthyneura</taxon>
        <taxon>Panpulmonata</taxon>
        <taxon>Sacoglossa</taxon>
        <taxon>Placobranchoidea</taxon>
        <taxon>Plakobranchidae</taxon>
        <taxon>Elysia</taxon>
    </lineage>
</organism>
<accession>A0AAE0XPM1</accession>
<proteinExistence type="predicted"/>
<evidence type="ECO:0000313" key="2">
    <source>
        <dbReference type="EMBL" id="KAK3700682.1"/>
    </source>
</evidence>
<comment type="caution">
    <text evidence="2">The sequence shown here is derived from an EMBL/GenBank/DDBJ whole genome shotgun (WGS) entry which is preliminary data.</text>
</comment>